<protein>
    <recommendedName>
        <fullName evidence="4">Yeast cell wall synthesis Kre9/Knh1-like N-terminal domain-containing protein</fullName>
    </recommendedName>
</protein>
<dbReference type="Pfam" id="PF10342">
    <property type="entry name" value="Kre9_KNH"/>
    <property type="match status" value="1"/>
</dbReference>
<feature type="region of interest" description="Disordered" evidence="2">
    <location>
        <begin position="335"/>
        <end position="384"/>
    </location>
</feature>
<feature type="domain" description="Yeast cell wall synthesis Kre9/Knh1-like N-terminal" evidence="4">
    <location>
        <begin position="209"/>
        <end position="306"/>
    </location>
</feature>
<evidence type="ECO:0000259" key="4">
    <source>
        <dbReference type="Pfam" id="PF10342"/>
    </source>
</evidence>
<keyword evidence="3" id="KW-0812">Transmembrane</keyword>
<dbReference type="PANTHER" id="PTHR40633:SF1">
    <property type="entry name" value="GPI ANCHORED SERINE-THREONINE RICH PROTEIN (AFU_ORTHOLOGUE AFUA_1G03630)"/>
    <property type="match status" value="1"/>
</dbReference>
<evidence type="ECO:0000256" key="2">
    <source>
        <dbReference type="SAM" id="MobiDB-lite"/>
    </source>
</evidence>
<organism evidence="5 6">
    <name type="scientific">Purpureocillium lilacinum</name>
    <name type="common">Paecilomyces lilacinus</name>
    <dbReference type="NCBI Taxonomy" id="33203"/>
    <lineage>
        <taxon>Eukaryota</taxon>
        <taxon>Fungi</taxon>
        <taxon>Dikarya</taxon>
        <taxon>Ascomycota</taxon>
        <taxon>Pezizomycotina</taxon>
        <taxon>Sordariomycetes</taxon>
        <taxon>Hypocreomycetidae</taxon>
        <taxon>Hypocreales</taxon>
        <taxon>Ophiocordycipitaceae</taxon>
        <taxon>Purpureocillium</taxon>
    </lineage>
</organism>
<feature type="compositionally biased region" description="Low complexity" evidence="2">
    <location>
        <begin position="312"/>
        <end position="328"/>
    </location>
</feature>
<accession>A0ABR0BTH9</accession>
<keyword evidence="3" id="KW-0472">Membrane</keyword>
<dbReference type="PANTHER" id="PTHR40633">
    <property type="entry name" value="MATRIX PROTEIN, PUTATIVE (AFU_ORTHOLOGUE AFUA_8G05410)-RELATED"/>
    <property type="match status" value="1"/>
</dbReference>
<dbReference type="Proteomes" id="UP001287286">
    <property type="component" value="Unassembled WGS sequence"/>
</dbReference>
<comment type="caution">
    <text evidence="5">The sequence shown here is derived from an EMBL/GenBank/DDBJ whole genome shotgun (WGS) entry which is preliminary data.</text>
</comment>
<evidence type="ECO:0000313" key="6">
    <source>
        <dbReference type="Proteomes" id="UP001287286"/>
    </source>
</evidence>
<sequence length="433" mass="44456">MATATQQQAASSTAPRRACCGLGLLGWAGLESWDAGLAKGKEAGANGKLGPGAAGPRLPVTGLSALWEGAGAKCHRYVPAPPTCSHDAADTRAAALVSTSHFDDGQARSSRWQHACPGPPSFPVPECPAVDGWMLGTWETGWRWGVGLRAGTEGKAGRQAWLGPLSSTFKPLLTSSIPFTVTMRFTLTALVALAATAFAQNPDFNPVTKPLKDEVLTAGSTYTIEWQPPVRTAAKYADAIVNIRLIGGATQETQVPLDTIATGVKNSALRYEWKISSALGDKAVYGLVIEVASDTTVFQYSNRFHIKGNGKTTGSATGSATGTASATLTTSHGTKTITLSSSPVPTSTTTTHAQHNTTTSTTIRKTTSSVPSNSTTLTTKPASSTGPVVITSTAIVNPSKTTGATVVPTAGASLVGAGSLSVVAGVFVALMAM</sequence>
<feature type="compositionally biased region" description="Polar residues" evidence="2">
    <location>
        <begin position="370"/>
        <end position="384"/>
    </location>
</feature>
<feature type="region of interest" description="Disordered" evidence="2">
    <location>
        <begin position="309"/>
        <end position="328"/>
    </location>
</feature>
<evidence type="ECO:0000313" key="5">
    <source>
        <dbReference type="EMBL" id="KAK4087201.1"/>
    </source>
</evidence>
<evidence type="ECO:0000256" key="1">
    <source>
        <dbReference type="ARBA" id="ARBA00022729"/>
    </source>
</evidence>
<dbReference type="EMBL" id="JAWRVI010000034">
    <property type="protein sequence ID" value="KAK4087201.1"/>
    <property type="molecule type" value="Genomic_DNA"/>
</dbReference>
<evidence type="ECO:0000256" key="3">
    <source>
        <dbReference type="SAM" id="Phobius"/>
    </source>
</evidence>
<name>A0ABR0BTH9_PURLI</name>
<dbReference type="InterPro" id="IPR018466">
    <property type="entry name" value="Kre9/Knh1-like_N"/>
</dbReference>
<reference evidence="5 6" key="1">
    <citation type="journal article" date="2024" name="Microbiol. Resour. Announc.">
        <title>Genome annotations for the ascomycete fungi Trichoderma harzianum, Trichoderma aggressivum, and Purpureocillium lilacinum.</title>
        <authorList>
            <person name="Beijen E.P.W."/>
            <person name="Ohm R.A."/>
        </authorList>
    </citation>
    <scope>NUCLEOTIDE SEQUENCE [LARGE SCALE GENOMIC DNA]</scope>
    <source>
        <strain evidence="5 6">CBS 150709</strain>
    </source>
</reference>
<gene>
    <name evidence="5" type="ORF">Purlil1_8499</name>
</gene>
<dbReference type="InterPro" id="IPR052982">
    <property type="entry name" value="SRP1/TIP1-like"/>
</dbReference>
<keyword evidence="6" id="KW-1185">Reference proteome</keyword>
<feature type="compositionally biased region" description="Low complexity" evidence="2">
    <location>
        <begin position="335"/>
        <end position="369"/>
    </location>
</feature>
<keyword evidence="3" id="KW-1133">Transmembrane helix</keyword>
<proteinExistence type="predicted"/>
<keyword evidence="1" id="KW-0732">Signal</keyword>
<feature type="transmembrane region" description="Helical" evidence="3">
    <location>
        <begin position="410"/>
        <end position="432"/>
    </location>
</feature>